<dbReference type="EMBL" id="BMEQ01000033">
    <property type="protein sequence ID" value="GGG69085.1"/>
    <property type="molecule type" value="Genomic_DNA"/>
</dbReference>
<protein>
    <submittedName>
        <fullName evidence="1">Uncharacterized protein</fullName>
    </submittedName>
</protein>
<gene>
    <name evidence="1" type="ORF">GCM10011374_36900</name>
</gene>
<evidence type="ECO:0000313" key="2">
    <source>
        <dbReference type="Proteomes" id="UP000638848"/>
    </source>
</evidence>
<evidence type="ECO:0000313" key="1">
    <source>
        <dbReference type="EMBL" id="GGG69085.1"/>
    </source>
</evidence>
<accession>A0A917M1E5</accession>
<dbReference type="Proteomes" id="UP000638848">
    <property type="component" value="Unassembled WGS sequence"/>
</dbReference>
<sequence length="109" mass="11019">MHQLPGVLAFIAHRGGLGEPDHRTGERVQLPQMRNVVTGQDPAYRARRDAQLGPGPVLPPALGSAQGQDLLLVLGAGAGRGGARARGAVVQTGLALGLVAGDPVGHALA</sequence>
<dbReference type="AlphaFoldDB" id="A0A917M1E5"/>
<keyword evidence="2" id="KW-1185">Reference proteome</keyword>
<reference evidence="1" key="2">
    <citation type="submission" date="2020-09" db="EMBL/GenBank/DDBJ databases">
        <authorList>
            <person name="Sun Q."/>
            <person name="Zhou Y."/>
        </authorList>
    </citation>
    <scope>NUCLEOTIDE SEQUENCE</scope>
    <source>
        <strain evidence="1">CGMCC 1.12187</strain>
    </source>
</reference>
<comment type="caution">
    <text evidence="1">The sequence shown here is derived from an EMBL/GenBank/DDBJ whole genome shotgun (WGS) entry which is preliminary data.</text>
</comment>
<reference evidence="1" key="1">
    <citation type="journal article" date="2014" name="Int. J. Syst. Evol. Microbiol.">
        <title>Complete genome sequence of Corynebacterium casei LMG S-19264T (=DSM 44701T), isolated from a smear-ripened cheese.</title>
        <authorList>
            <consortium name="US DOE Joint Genome Institute (JGI-PGF)"/>
            <person name="Walter F."/>
            <person name="Albersmeier A."/>
            <person name="Kalinowski J."/>
            <person name="Ruckert C."/>
        </authorList>
    </citation>
    <scope>NUCLEOTIDE SEQUENCE</scope>
    <source>
        <strain evidence="1">CGMCC 1.12187</strain>
    </source>
</reference>
<organism evidence="1 2">
    <name type="scientific">Kocuria dechangensis</name>
    <dbReference type="NCBI Taxonomy" id="1176249"/>
    <lineage>
        <taxon>Bacteria</taxon>
        <taxon>Bacillati</taxon>
        <taxon>Actinomycetota</taxon>
        <taxon>Actinomycetes</taxon>
        <taxon>Micrococcales</taxon>
        <taxon>Micrococcaceae</taxon>
        <taxon>Kocuria</taxon>
    </lineage>
</organism>
<proteinExistence type="predicted"/>
<name>A0A917M1E5_9MICC</name>